<dbReference type="Gene3D" id="3.40.50.10050">
    <property type="entry name" value="Translation initiation factor IF- 2, domain 3"/>
    <property type="match status" value="1"/>
</dbReference>
<feature type="compositionally biased region" description="Basic and acidic residues" evidence="17">
    <location>
        <begin position="503"/>
        <end position="520"/>
    </location>
</feature>
<feature type="compositionally biased region" description="Basic residues" evidence="17">
    <location>
        <begin position="161"/>
        <end position="173"/>
    </location>
</feature>
<dbReference type="GO" id="GO:0005739">
    <property type="term" value="C:mitochondrion"/>
    <property type="evidence" value="ECO:0007669"/>
    <property type="project" value="TreeGrafter"/>
</dbReference>
<dbReference type="InterPro" id="IPR023115">
    <property type="entry name" value="TIF_IF2_dom3"/>
</dbReference>
<comment type="subunit">
    <text evidence="16">Interacts through its C-terminal domain (CTD) with the CTD of eIF1A (EIF1AX) or with the CTD of EIF5 (mutually exclusive) through a common binding site. Interacts with eIF1A (EIF1AX) from the location of the start codon by the 43S complex until the formation of the 80S complex. Interacts with ANXA5 in a calcium and phospholipid-dependent manner.</text>
</comment>
<evidence type="ECO:0000256" key="11">
    <source>
        <dbReference type="ARBA" id="ARBA00022917"/>
    </source>
</evidence>
<dbReference type="GO" id="GO:0005525">
    <property type="term" value="F:GTP binding"/>
    <property type="evidence" value="ECO:0007669"/>
    <property type="project" value="UniProtKB-KW"/>
</dbReference>
<dbReference type="FunFam" id="3.40.50.10050:FF:000002">
    <property type="entry name" value="Eukaryotic translation initiation factor 5B"/>
    <property type="match status" value="1"/>
</dbReference>
<dbReference type="GO" id="GO:0046872">
    <property type="term" value="F:metal ion binding"/>
    <property type="evidence" value="ECO:0007669"/>
    <property type="project" value="UniProtKB-KW"/>
</dbReference>
<dbReference type="SUPFAM" id="SSF52540">
    <property type="entry name" value="P-loop containing nucleoside triphosphate hydrolases"/>
    <property type="match status" value="1"/>
</dbReference>
<keyword evidence="9" id="KW-0547">Nucleotide-binding</keyword>
<dbReference type="InterPro" id="IPR000795">
    <property type="entry name" value="T_Tr_GTP-bd_dom"/>
</dbReference>
<evidence type="ECO:0000256" key="14">
    <source>
        <dbReference type="ARBA" id="ARBA00051990"/>
    </source>
</evidence>
<feature type="region of interest" description="Disordered" evidence="17">
    <location>
        <begin position="39"/>
        <end position="596"/>
    </location>
</feature>
<evidence type="ECO:0000313" key="20">
    <source>
        <dbReference type="Proteomes" id="UP000010556"/>
    </source>
</evidence>
<dbReference type="Pfam" id="PF14578">
    <property type="entry name" value="GTP_EFTU_D4"/>
    <property type="match status" value="1"/>
</dbReference>
<evidence type="ECO:0000256" key="17">
    <source>
        <dbReference type="SAM" id="MobiDB-lite"/>
    </source>
</evidence>
<evidence type="ECO:0000256" key="6">
    <source>
        <dbReference type="ARBA" id="ARBA00022490"/>
    </source>
</evidence>
<dbReference type="InterPro" id="IPR015760">
    <property type="entry name" value="TIF_IF2"/>
</dbReference>
<evidence type="ECO:0000256" key="5">
    <source>
        <dbReference type="ARBA" id="ARBA00013824"/>
    </source>
</evidence>
<dbReference type="PANTHER" id="PTHR43381:SF4">
    <property type="entry name" value="EUKARYOTIC TRANSLATION INITIATION FACTOR 5B"/>
    <property type="match status" value="1"/>
</dbReference>
<dbReference type="AlphaFoldDB" id="L5MK39"/>
<dbReference type="PANTHER" id="PTHR43381">
    <property type="entry name" value="TRANSLATION INITIATION FACTOR IF-2-RELATED"/>
    <property type="match status" value="1"/>
</dbReference>
<evidence type="ECO:0000256" key="9">
    <source>
        <dbReference type="ARBA" id="ARBA00022741"/>
    </source>
</evidence>
<dbReference type="InterPro" id="IPR036925">
    <property type="entry name" value="TIF_IF2_dom3_sf"/>
</dbReference>
<feature type="compositionally biased region" description="Basic and acidic residues" evidence="17">
    <location>
        <begin position="337"/>
        <end position="348"/>
    </location>
</feature>
<feature type="compositionally biased region" description="Basic and acidic residues" evidence="17">
    <location>
        <begin position="245"/>
        <end position="296"/>
    </location>
</feature>
<keyword evidence="20" id="KW-1185">Reference proteome</keyword>
<organism evidence="19 20">
    <name type="scientific">Myotis davidii</name>
    <name type="common">David's myotis</name>
    <dbReference type="NCBI Taxonomy" id="225400"/>
    <lineage>
        <taxon>Eukaryota</taxon>
        <taxon>Metazoa</taxon>
        <taxon>Chordata</taxon>
        <taxon>Craniata</taxon>
        <taxon>Vertebrata</taxon>
        <taxon>Euteleostomi</taxon>
        <taxon>Mammalia</taxon>
        <taxon>Eutheria</taxon>
        <taxon>Laurasiatheria</taxon>
        <taxon>Chiroptera</taxon>
        <taxon>Yangochiroptera</taxon>
        <taxon>Vespertilionidae</taxon>
        <taxon>Myotis</taxon>
    </lineage>
</organism>
<dbReference type="FunFam" id="2.40.30.10:FF:000026">
    <property type="entry name" value="Eukaryotic translation initiation factor 5B"/>
    <property type="match status" value="1"/>
</dbReference>
<dbReference type="Proteomes" id="UP000010556">
    <property type="component" value="Unassembled WGS sequence"/>
</dbReference>
<evidence type="ECO:0000256" key="12">
    <source>
        <dbReference type="ARBA" id="ARBA00023134"/>
    </source>
</evidence>
<feature type="compositionally biased region" description="Basic residues" evidence="17">
    <location>
        <begin position="451"/>
        <end position="466"/>
    </location>
</feature>
<dbReference type="Pfam" id="PF11987">
    <property type="entry name" value="IF-2"/>
    <property type="match status" value="1"/>
</dbReference>
<accession>L5MK39</accession>
<keyword evidence="12" id="KW-0342">GTP-binding</keyword>
<feature type="domain" description="Tr-type G" evidence="18">
    <location>
        <begin position="600"/>
        <end position="761"/>
    </location>
</feature>
<evidence type="ECO:0000256" key="15">
    <source>
        <dbReference type="ARBA" id="ARBA00053410"/>
    </source>
</evidence>
<comment type="subcellular location">
    <subcellularLocation>
        <location evidence="2">Cytoplasm</location>
    </subcellularLocation>
</comment>
<keyword evidence="6" id="KW-0963">Cytoplasm</keyword>
<dbReference type="NCBIfam" id="NF003078">
    <property type="entry name" value="PRK04004.1"/>
    <property type="match status" value="1"/>
</dbReference>
<feature type="compositionally biased region" description="Basic residues" evidence="17">
    <location>
        <begin position="107"/>
        <end position="117"/>
    </location>
</feature>
<evidence type="ECO:0000256" key="7">
    <source>
        <dbReference type="ARBA" id="ARBA00022540"/>
    </source>
</evidence>
<evidence type="ECO:0000256" key="13">
    <source>
        <dbReference type="ARBA" id="ARBA00032478"/>
    </source>
</evidence>
<evidence type="ECO:0000256" key="16">
    <source>
        <dbReference type="ARBA" id="ARBA00061781"/>
    </source>
</evidence>
<feature type="compositionally biased region" description="Basic and acidic residues" evidence="17">
    <location>
        <begin position="586"/>
        <end position="596"/>
    </location>
</feature>
<dbReference type="SUPFAM" id="SSF52156">
    <property type="entry name" value="Initiation factor IF2/eIF5b, domain 3"/>
    <property type="match status" value="1"/>
</dbReference>
<keyword evidence="8" id="KW-0479">Metal-binding</keyword>
<evidence type="ECO:0000313" key="19">
    <source>
        <dbReference type="EMBL" id="ELK38103.1"/>
    </source>
</evidence>
<reference evidence="20" key="1">
    <citation type="journal article" date="2013" name="Science">
        <title>Comparative analysis of bat genomes provides insight into the evolution of flight and immunity.</title>
        <authorList>
            <person name="Zhang G."/>
            <person name="Cowled C."/>
            <person name="Shi Z."/>
            <person name="Huang Z."/>
            <person name="Bishop-Lilly K.A."/>
            <person name="Fang X."/>
            <person name="Wynne J.W."/>
            <person name="Xiong Z."/>
            <person name="Baker M.L."/>
            <person name="Zhao W."/>
            <person name="Tachedjian M."/>
            <person name="Zhu Y."/>
            <person name="Zhou P."/>
            <person name="Jiang X."/>
            <person name="Ng J."/>
            <person name="Yang L."/>
            <person name="Wu L."/>
            <person name="Xiao J."/>
            <person name="Feng Y."/>
            <person name="Chen Y."/>
            <person name="Sun X."/>
            <person name="Zhang Y."/>
            <person name="Marsh G.A."/>
            <person name="Crameri G."/>
            <person name="Broder C.C."/>
            <person name="Frey K.G."/>
            <person name="Wang L.F."/>
            <person name="Wang J."/>
        </authorList>
    </citation>
    <scope>NUCLEOTIDE SEQUENCE [LARGE SCALE GENOMIC DNA]</scope>
</reference>
<feature type="compositionally biased region" description="Basic and acidic residues" evidence="17">
    <location>
        <begin position="467"/>
        <end position="478"/>
    </location>
</feature>
<dbReference type="InterPro" id="IPR009000">
    <property type="entry name" value="Transl_B-barrel_sf"/>
</dbReference>
<evidence type="ECO:0000256" key="10">
    <source>
        <dbReference type="ARBA" id="ARBA00022801"/>
    </source>
</evidence>
<dbReference type="GO" id="GO:0003924">
    <property type="term" value="F:GTPase activity"/>
    <property type="evidence" value="ECO:0007669"/>
    <property type="project" value="InterPro"/>
</dbReference>
<dbReference type="FunFam" id="3.40.50.300:FF:000112">
    <property type="entry name" value="Eukaryotic translation initiation factor 5B"/>
    <property type="match status" value="1"/>
</dbReference>
<keyword evidence="7 19" id="KW-0396">Initiation factor</keyword>
<dbReference type="SUPFAM" id="SSF50447">
    <property type="entry name" value="Translation proteins"/>
    <property type="match status" value="1"/>
</dbReference>
<dbReference type="CDD" id="cd16266">
    <property type="entry name" value="IF2_aeIF5B_IV"/>
    <property type="match status" value="1"/>
</dbReference>
<dbReference type="FunFam" id="2.40.30.10:FF:000013">
    <property type="entry name" value="eukaryotic translation initiation factor 5B"/>
    <property type="match status" value="1"/>
</dbReference>
<dbReference type="eggNOG" id="KOG1144">
    <property type="taxonomic scope" value="Eukaryota"/>
</dbReference>
<feature type="compositionally biased region" description="Acidic residues" evidence="17">
    <location>
        <begin position="485"/>
        <end position="502"/>
    </location>
</feature>
<dbReference type="CDD" id="cd03703">
    <property type="entry name" value="aeIF5B_II"/>
    <property type="match status" value="1"/>
</dbReference>
<comment type="similarity">
    <text evidence="3">Belongs to the TRAFAC class translation factor GTPase superfamily. Classic translation factor GTPase family. IF-2 subfamily.</text>
</comment>
<comment type="catalytic activity">
    <reaction evidence="14">
        <text>GTP + H2O = GDP + phosphate + H(+)</text>
        <dbReference type="Rhea" id="RHEA:19669"/>
        <dbReference type="ChEBI" id="CHEBI:15377"/>
        <dbReference type="ChEBI" id="CHEBI:15378"/>
        <dbReference type="ChEBI" id="CHEBI:37565"/>
        <dbReference type="ChEBI" id="CHEBI:43474"/>
        <dbReference type="ChEBI" id="CHEBI:58189"/>
        <dbReference type="EC" id="3.6.5.3"/>
    </reaction>
    <physiologicalReaction direction="left-to-right" evidence="14">
        <dbReference type="Rhea" id="RHEA:19670"/>
    </physiologicalReaction>
</comment>
<comment type="cofactor">
    <cofactor evidence="1">
        <name>a monovalent cation</name>
        <dbReference type="ChEBI" id="CHEBI:60242"/>
    </cofactor>
</comment>
<feature type="compositionally biased region" description="Basic and acidic residues" evidence="17">
    <location>
        <begin position="363"/>
        <end position="435"/>
    </location>
</feature>
<feature type="compositionally biased region" description="Acidic residues" evidence="17">
    <location>
        <begin position="121"/>
        <end position="130"/>
    </location>
</feature>
<evidence type="ECO:0000256" key="8">
    <source>
        <dbReference type="ARBA" id="ARBA00022723"/>
    </source>
</evidence>
<dbReference type="Pfam" id="PF00009">
    <property type="entry name" value="GTP_EFTU"/>
    <property type="match status" value="1"/>
</dbReference>
<dbReference type="Gene3D" id="3.40.50.300">
    <property type="entry name" value="P-loop containing nucleotide triphosphate hydrolases"/>
    <property type="match status" value="1"/>
</dbReference>
<keyword evidence="11" id="KW-0648">Protein biosynthesis</keyword>
<dbReference type="InterPro" id="IPR029459">
    <property type="entry name" value="EFTU-type"/>
</dbReference>
<dbReference type="CDD" id="cd01887">
    <property type="entry name" value="IF2_eIF5B"/>
    <property type="match status" value="1"/>
</dbReference>
<feature type="region of interest" description="Disordered" evidence="17">
    <location>
        <begin position="1"/>
        <end position="23"/>
    </location>
</feature>
<evidence type="ECO:0000256" key="1">
    <source>
        <dbReference type="ARBA" id="ARBA00001944"/>
    </source>
</evidence>
<evidence type="ECO:0000259" key="18">
    <source>
        <dbReference type="PROSITE" id="PS51722"/>
    </source>
</evidence>
<comment type="function">
    <text evidence="15">Plays a role in translation initiation. Ribosome-dependent GTPase that promotes the joining of the 60S ribosomal subunit to the pre-initiation complex to form the 80S initiation complex with the initiator methionine-tRNA in the P-site base paired to the start codon. Together with eIF1A (EIF1AX), actively orients the initiator methionine-tRNA in a conformation that allows 60S ribosomal subunit joining to form the 80S initiation complex. Is released after formation of the 80S initiation complex. Its GTPase activity is not essential for ribosomal subunits joining, but GTP hydrolysis is needed for eIF1A (EIF1AX) ejection quickly followed by EIF5B release to form elongation-competent ribosomes. In contrast to its procaryotic homolog, does not promote recruitment of Met-rRNA to the small ribosomal subunit.</text>
</comment>
<keyword evidence="10" id="KW-0378">Hydrolase</keyword>
<dbReference type="PROSITE" id="PS51722">
    <property type="entry name" value="G_TR_2"/>
    <property type="match status" value="1"/>
</dbReference>
<evidence type="ECO:0000256" key="4">
    <source>
        <dbReference type="ARBA" id="ARBA00011986"/>
    </source>
</evidence>
<protein>
    <recommendedName>
        <fullName evidence="5">Eukaryotic translation initiation factor 5B</fullName>
        <ecNumber evidence="4">3.6.5.3</ecNumber>
    </recommendedName>
    <alternativeName>
        <fullName evidence="13">Translation initiation factor IF-2</fullName>
    </alternativeName>
</protein>
<feature type="compositionally biased region" description="Basic and acidic residues" evidence="17">
    <location>
        <begin position="185"/>
        <end position="194"/>
    </location>
</feature>
<dbReference type="GO" id="GO:0003743">
    <property type="term" value="F:translation initiation factor activity"/>
    <property type="evidence" value="ECO:0007669"/>
    <property type="project" value="UniProtKB-KW"/>
</dbReference>
<dbReference type="EMBL" id="KB099431">
    <property type="protein sequence ID" value="ELK38103.1"/>
    <property type="molecule type" value="Genomic_DNA"/>
</dbReference>
<evidence type="ECO:0000256" key="2">
    <source>
        <dbReference type="ARBA" id="ARBA00004496"/>
    </source>
</evidence>
<dbReference type="InterPro" id="IPR027417">
    <property type="entry name" value="P-loop_NTPase"/>
</dbReference>
<name>L5MK39_MYODS</name>
<evidence type="ECO:0000256" key="3">
    <source>
        <dbReference type="ARBA" id="ARBA00007733"/>
    </source>
</evidence>
<proteinExistence type="inferred from homology"/>
<feature type="compositionally biased region" description="Acidic residues" evidence="17">
    <location>
        <begin position="521"/>
        <end position="557"/>
    </location>
</feature>
<dbReference type="Gene3D" id="2.40.30.10">
    <property type="entry name" value="Translation factors"/>
    <property type="match status" value="2"/>
</dbReference>
<gene>
    <name evidence="19" type="ORF">MDA_GLEAN10006874</name>
</gene>
<dbReference type="EC" id="3.6.5.3" evidence="4"/>
<sequence>MVEQVTGRHQAKAGCQAGLQGWSAKDDIDLDALAAEIEGAGAAKEQEPQKSKGKKKKEKKRQDFDEDDILKELEELSWEAQGIKADRETAATKPTENNEEESFSKQDKKKKGQKGKKQNFDENDSDELEDKDSKSKKTAKPKVEMYSGSDDDDDDDDLKKLSKKAKGKTQKSNKKWDGSEEDEDNSKRIKERSRVNSSGESGDDSDEFLQSRKGQKKNQKNKPGPTVESGNEDDDSFKIKTVAQKKAEKKERERKKRDEEKAKLRKLKEKEELETGKKDQSKQKEPQKKSEEESVKSKVTLDTGTAPASDEKGEVPIAAEDDNEADKKKKDKKKKKVEKEDKEKEKKKGPSKATVKAMQEALAKLKEEEERQKREEEERIKRLEELEAKRKEEERLEQEKRERKKQKEKERKERLKKEGKLLTKSQREARARAEATLKLLQAQETSTSAHKAGHERTHPKRKRHPGGGREKSEEQQPEHKRKKEEEEETEEAGLDDWEAMVSDEEREKEGNTVHIEVKENPEEEEEEEEEDEEEEEESEEEEEESEGSEGEEEEEKVSDEKDSVKTLVKKPSKELSSESEYDSDDDRTKEERAYDKAKRRIEFDRENLRIPGMLIIDTPGHESFSNLRNRGSSLCDIAILVVDIMHGLEPQTIESINLLKSKKCPFIVALNKIDRLYDWKKSPESDVAATLKKQKKNTKDEFEERAKAIIVEFAQQGLNAALFYENKDPRTFVSLVPTSAHTGDGMGSLIYLLVELTQTMLSKRLAHCEELRAQVMEVKALPGMGTTIDVILINGRLKEGDTIIVPGVEGPIVTQIRGLLLPPPMKELRVKNQYEKHKEVEAAQGVKILGKDLEKTLAGLPLLVAHKEDEIPVLKDELIHELKQTLNAIKLEEKGVYVQASTLGSLEALLEFLRTSEVPYAGINIGPVHKKDVMKASVMLEHDPQYAVILAFDVRIERDAQEMADSLGVRIFSAEIIYHLFDAFTKYRQDYKKQKQEEFKHIAVFPCKMKILPQYIFNSRDPIVMGVTVEAGQVKQGTPMCVPSKNFVDIGIVTSIEINHKQVDVAKKGQEVCVKIEPIPGESPKMYGRHFEATDILVSKISRQSIDALKDWFRDEMQKSDWQLIVELKKVFEII</sequence>